<dbReference type="AlphaFoldDB" id="A0A6J6WMQ0"/>
<dbReference type="CDD" id="cd03429">
    <property type="entry name" value="NUDIX_NADH_pyrophosphatase_Nudt13"/>
    <property type="match status" value="1"/>
</dbReference>
<evidence type="ECO:0000256" key="8">
    <source>
        <dbReference type="ARBA" id="ARBA00023027"/>
    </source>
</evidence>
<proteinExistence type="inferred from homology"/>
<dbReference type="InterPro" id="IPR015375">
    <property type="entry name" value="NADH_PPase-like_N"/>
</dbReference>
<keyword evidence="7" id="KW-0460">Magnesium</keyword>
<dbReference type="Gene3D" id="3.90.79.20">
    <property type="match status" value="1"/>
</dbReference>
<dbReference type="PANTHER" id="PTHR42904:SF6">
    <property type="entry name" value="NAD-CAPPED RNA HYDROLASE NUDT12"/>
    <property type="match status" value="1"/>
</dbReference>
<dbReference type="PROSITE" id="PS51462">
    <property type="entry name" value="NUDIX"/>
    <property type="match status" value="1"/>
</dbReference>
<evidence type="ECO:0000256" key="7">
    <source>
        <dbReference type="ARBA" id="ARBA00022842"/>
    </source>
</evidence>
<comment type="cofactor">
    <cofactor evidence="1">
        <name>Mg(2+)</name>
        <dbReference type="ChEBI" id="CHEBI:18420"/>
    </cofactor>
</comment>
<dbReference type="InterPro" id="IPR015376">
    <property type="entry name" value="Znr_NADH_PPase"/>
</dbReference>
<dbReference type="GO" id="GO:0006742">
    <property type="term" value="P:NADP+ catabolic process"/>
    <property type="evidence" value="ECO:0007669"/>
    <property type="project" value="TreeGrafter"/>
</dbReference>
<dbReference type="NCBIfam" id="NF001299">
    <property type="entry name" value="PRK00241.1"/>
    <property type="match status" value="1"/>
</dbReference>
<dbReference type="InterPro" id="IPR020084">
    <property type="entry name" value="NUDIX_hydrolase_CS"/>
</dbReference>
<comment type="catalytic activity">
    <reaction evidence="9">
        <text>a 5'-end NAD(+)-phospho-ribonucleoside in mRNA + H2O = a 5'-end phospho-adenosine-phospho-ribonucleoside in mRNA + beta-nicotinamide D-ribonucleotide + 2 H(+)</text>
        <dbReference type="Rhea" id="RHEA:60876"/>
        <dbReference type="Rhea" id="RHEA-COMP:15698"/>
        <dbReference type="Rhea" id="RHEA-COMP:15719"/>
        <dbReference type="ChEBI" id="CHEBI:14649"/>
        <dbReference type="ChEBI" id="CHEBI:15377"/>
        <dbReference type="ChEBI" id="CHEBI:15378"/>
        <dbReference type="ChEBI" id="CHEBI:144029"/>
        <dbReference type="ChEBI" id="CHEBI:144051"/>
    </reaction>
    <physiologicalReaction direction="left-to-right" evidence="9">
        <dbReference type="Rhea" id="RHEA:60877"/>
    </physiologicalReaction>
</comment>
<dbReference type="PANTHER" id="PTHR42904">
    <property type="entry name" value="NUDIX HYDROLASE, NUDC SUBFAMILY"/>
    <property type="match status" value="1"/>
</dbReference>
<name>A0A6J6WMQ0_9ZZZZ</name>
<accession>A0A6J6WMQ0</accession>
<dbReference type="GO" id="GO:0005829">
    <property type="term" value="C:cytosol"/>
    <property type="evidence" value="ECO:0007669"/>
    <property type="project" value="TreeGrafter"/>
</dbReference>
<protein>
    <recommendedName>
        <fullName evidence="4">NAD(+) diphosphatase</fullName>
        <ecNumber evidence="4">3.6.1.22</ecNumber>
    </recommendedName>
</protein>
<evidence type="ECO:0000259" key="10">
    <source>
        <dbReference type="PROSITE" id="PS51462"/>
    </source>
</evidence>
<keyword evidence="8" id="KW-0520">NAD</keyword>
<dbReference type="Gene3D" id="3.90.79.10">
    <property type="entry name" value="Nucleoside Triphosphate Pyrophosphohydrolase"/>
    <property type="match status" value="1"/>
</dbReference>
<keyword evidence="5" id="KW-0479">Metal-binding</keyword>
<evidence type="ECO:0000256" key="3">
    <source>
        <dbReference type="ARBA" id="ARBA00009595"/>
    </source>
</evidence>
<dbReference type="SUPFAM" id="SSF55811">
    <property type="entry name" value="Nudix"/>
    <property type="match status" value="1"/>
</dbReference>
<evidence type="ECO:0000256" key="1">
    <source>
        <dbReference type="ARBA" id="ARBA00001946"/>
    </source>
</evidence>
<dbReference type="InterPro" id="IPR049734">
    <property type="entry name" value="NudC-like_C"/>
</dbReference>
<dbReference type="Pfam" id="PF09297">
    <property type="entry name" value="Zn_ribbon_NUD"/>
    <property type="match status" value="1"/>
</dbReference>
<dbReference type="Pfam" id="PF00293">
    <property type="entry name" value="NUDIX"/>
    <property type="match status" value="1"/>
</dbReference>
<dbReference type="GO" id="GO:0019677">
    <property type="term" value="P:NAD+ catabolic process"/>
    <property type="evidence" value="ECO:0007669"/>
    <property type="project" value="TreeGrafter"/>
</dbReference>
<dbReference type="InterPro" id="IPR050241">
    <property type="entry name" value="NAD-cap_RNA_hydrolase_NudC"/>
</dbReference>
<feature type="domain" description="Nudix hydrolase" evidence="10">
    <location>
        <begin position="178"/>
        <end position="303"/>
    </location>
</feature>
<reference evidence="11" key="1">
    <citation type="submission" date="2020-05" db="EMBL/GenBank/DDBJ databases">
        <authorList>
            <person name="Chiriac C."/>
            <person name="Salcher M."/>
            <person name="Ghai R."/>
            <person name="Kavagutti S V."/>
        </authorList>
    </citation>
    <scope>NUCLEOTIDE SEQUENCE</scope>
</reference>
<dbReference type="EC" id="3.6.1.22" evidence="4"/>
<dbReference type="GO" id="GO:0035529">
    <property type="term" value="F:NADH pyrophosphatase activity"/>
    <property type="evidence" value="ECO:0007669"/>
    <property type="project" value="TreeGrafter"/>
</dbReference>
<evidence type="ECO:0000256" key="4">
    <source>
        <dbReference type="ARBA" id="ARBA00012381"/>
    </source>
</evidence>
<dbReference type="PROSITE" id="PS00893">
    <property type="entry name" value="NUDIX_BOX"/>
    <property type="match status" value="1"/>
</dbReference>
<dbReference type="GO" id="GO:0046872">
    <property type="term" value="F:metal ion binding"/>
    <property type="evidence" value="ECO:0007669"/>
    <property type="project" value="UniProtKB-KW"/>
</dbReference>
<evidence type="ECO:0000256" key="6">
    <source>
        <dbReference type="ARBA" id="ARBA00022801"/>
    </source>
</evidence>
<comment type="similarity">
    <text evidence="3">Belongs to the Nudix hydrolase family. NudC subfamily.</text>
</comment>
<sequence length="314" mass="35228">MMRIWRRLVAFTLVSAVNGQVSMMDRAAHVRNNPAELDNLWAKAKIVHFSAGRLAIADGASQLRFLNAAQIDELIESEGFKTGERYFLGLDQKENAPYFAWNSPHADSEKEEAPAGYATLREIGGELDEVQMEIALHTVALSNWHNTHPHCARCGATTSVALGGAVRTCDKDKSEHYPRTDCAVIVLVRDSQDRILLGRQAIWPEGRFSCFAGFLEPGETFEQCVQREVYEESGLKVREINYLGSQPWPFPASVMISFEAITDLPDSARPDGEEIVDIKWLTRAELRAEVSDRTLSLPPSMSVSRKMIDRWLFS</sequence>
<dbReference type="EMBL" id="CAEZZY010000119">
    <property type="protein sequence ID" value="CAB4784278.1"/>
    <property type="molecule type" value="Genomic_DNA"/>
</dbReference>
<evidence type="ECO:0000256" key="5">
    <source>
        <dbReference type="ARBA" id="ARBA00022723"/>
    </source>
</evidence>
<evidence type="ECO:0000313" key="11">
    <source>
        <dbReference type="EMBL" id="CAB4784278.1"/>
    </source>
</evidence>
<dbReference type="InterPro" id="IPR015797">
    <property type="entry name" value="NUDIX_hydrolase-like_dom_sf"/>
</dbReference>
<dbReference type="Pfam" id="PF09296">
    <property type="entry name" value="NUDIX-like"/>
    <property type="match status" value="1"/>
</dbReference>
<dbReference type="InterPro" id="IPR000086">
    <property type="entry name" value="NUDIX_hydrolase_dom"/>
</dbReference>
<comment type="cofactor">
    <cofactor evidence="2">
        <name>Zn(2+)</name>
        <dbReference type="ChEBI" id="CHEBI:29105"/>
    </cofactor>
</comment>
<gene>
    <name evidence="11" type="ORF">UFOPK2928_00991</name>
</gene>
<keyword evidence="6" id="KW-0378">Hydrolase</keyword>
<organism evidence="11">
    <name type="scientific">freshwater metagenome</name>
    <dbReference type="NCBI Taxonomy" id="449393"/>
    <lineage>
        <taxon>unclassified sequences</taxon>
        <taxon>metagenomes</taxon>
        <taxon>ecological metagenomes</taxon>
    </lineage>
</organism>
<evidence type="ECO:0000256" key="2">
    <source>
        <dbReference type="ARBA" id="ARBA00001947"/>
    </source>
</evidence>
<evidence type="ECO:0000256" key="9">
    <source>
        <dbReference type="ARBA" id="ARBA00023679"/>
    </source>
</evidence>